<evidence type="ECO:0000313" key="2">
    <source>
        <dbReference type="EMBL" id="MDP0399794.1"/>
    </source>
</evidence>
<name>A0AA90NLD9_9ACTN</name>
<protein>
    <submittedName>
        <fullName evidence="2">YncE family protein</fullName>
    </submittedName>
</protein>
<proteinExistence type="predicted"/>
<dbReference type="AlphaFoldDB" id="A0AA90NLD9"/>
<feature type="signal peptide" evidence="1">
    <location>
        <begin position="1"/>
        <end position="19"/>
    </location>
</feature>
<dbReference type="SUPFAM" id="SSF51004">
    <property type="entry name" value="C-terminal (heme d1) domain of cytochrome cd1-nitrite reductase"/>
    <property type="match status" value="1"/>
</dbReference>
<organism evidence="2 3">
    <name type="scientific">Tsukamurella strandjordii</name>
    <dbReference type="NCBI Taxonomy" id="147577"/>
    <lineage>
        <taxon>Bacteria</taxon>
        <taxon>Bacillati</taxon>
        <taxon>Actinomycetota</taxon>
        <taxon>Actinomycetes</taxon>
        <taxon>Mycobacteriales</taxon>
        <taxon>Tsukamurellaceae</taxon>
        <taxon>Tsukamurella</taxon>
    </lineage>
</organism>
<feature type="chain" id="PRO_5041664773" evidence="1">
    <location>
        <begin position="20"/>
        <end position="373"/>
    </location>
</feature>
<keyword evidence="1" id="KW-0732">Signal</keyword>
<dbReference type="InterPro" id="IPR011048">
    <property type="entry name" value="Haem_d1_sf"/>
</dbReference>
<dbReference type="InterPro" id="IPR015943">
    <property type="entry name" value="WD40/YVTN_repeat-like_dom_sf"/>
</dbReference>
<reference evidence="2" key="1">
    <citation type="submission" date="2023-08" db="EMBL/GenBank/DDBJ databases">
        <title>The draft genome of Tsukamurella strandjordii strain 050030.</title>
        <authorList>
            <person name="Zhao F."/>
            <person name="Feng Y."/>
            <person name="Zong Z."/>
        </authorList>
    </citation>
    <scope>NUCLEOTIDE SEQUENCE</scope>
    <source>
        <strain evidence="2">050030</strain>
    </source>
</reference>
<sequence length="373" mass="39366">MRAATALLAATILVAGVGAGVGGAAPAAANPSIPGSSTGPGGSIWIPNYGADTVLEVDAATMTQKREVRVGAEDHPMVAKASYDGSKIFVGNFGPIEMSVTVIDAATGRIIKKLPTLLAAYATITMSRDGRRLYVPTAASVVQVFDTQTLELVRTVPIWLPPGIAHIEVSNDEKYIYAYAAMGTATRYDAQTGAVAGAPLLLGGLVPGWGASSADGGTQYAINFYSNVAIIDSASWTVRATVPIEPFAAGPISATLSPDGRELWVCNYSTNDIRILDAQTGKEKRRMSTPGAAVYVGFSRDGNTGYISVVEDGPPLPFWAPTVWDWQYKAKHQAWSAKYLGLNTRLVKIDTRTLETRGEFTVKGAFVAGAYPD</sequence>
<evidence type="ECO:0000313" key="3">
    <source>
        <dbReference type="Proteomes" id="UP001178281"/>
    </source>
</evidence>
<dbReference type="InterPro" id="IPR051200">
    <property type="entry name" value="Host-pathogen_enzymatic-act"/>
</dbReference>
<comment type="caution">
    <text evidence="2">The sequence shown here is derived from an EMBL/GenBank/DDBJ whole genome shotgun (WGS) entry which is preliminary data.</text>
</comment>
<dbReference type="RefSeq" id="WP_305112332.1">
    <property type="nucleotide sequence ID" value="NZ_CBCSFC010000005.1"/>
</dbReference>
<dbReference type="Gene3D" id="2.130.10.10">
    <property type="entry name" value="YVTN repeat-like/Quinoprotein amine dehydrogenase"/>
    <property type="match status" value="2"/>
</dbReference>
<gene>
    <name evidence="2" type="ORF">Q7X28_17885</name>
</gene>
<accession>A0AA90NLD9</accession>
<dbReference type="PANTHER" id="PTHR47197:SF3">
    <property type="entry name" value="DIHYDRO-HEME D1 DEHYDROGENASE"/>
    <property type="match status" value="1"/>
</dbReference>
<dbReference type="Proteomes" id="UP001178281">
    <property type="component" value="Unassembled WGS sequence"/>
</dbReference>
<dbReference type="EMBL" id="JAUTIX010000007">
    <property type="protein sequence ID" value="MDP0399794.1"/>
    <property type="molecule type" value="Genomic_DNA"/>
</dbReference>
<dbReference type="PANTHER" id="PTHR47197">
    <property type="entry name" value="PROTEIN NIRF"/>
    <property type="match status" value="1"/>
</dbReference>
<keyword evidence="3" id="KW-1185">Reference proteome</keyword>
<evidence type="ECO:0000256" key="1">
    <source>
        <dbReference type="SAM" id="SignalP"/>
    </source>
</evidence>